<evidence type="ECO:0000313" key="2">
    <source>
        <dbReference type="EMBL" id="RHZ15656.1"/>
    </source>
</evidence>
<organism evidence="2 3">
    <name type="scientific">Aphanomyces astaci</name>
    <name type="common">Crayfish plague agent</name>
    <dbReference type="NCBI Taxonomy" id="112090"/>
    <lineage>
        <taxon>Eukaryota</taxon>
        <taxon>Sar</taxon>
        <taxon>Stramenopiles</taxon>
        <taxon>Oomycota</taxon>
        <taxon>Saprolegniomycetes</taxon>
        <taxon>Saprolegniales</taxon>
        <taxon>Verrucalvaceae</taxon>
        <taxon>Aphanomyces</taxon>
    </lineage>
</organism>
<protein>
    <recommendedName>
        <fullName evidence="1">Retrovirus-related Pol polyprotein from transposon TNT 1-94-like beta-barrel domain-containing protein</fullName>
    </recommendedName>
</protein>
<dbReference type="Pfam" id="PF22936">
    <property type="entry name" value="Pol_BBD"/>
    <property type="match status" value="1"/>
</dbReference>
<dbReference type="InterPro" id="IPR054722">
    <property type="entry name" value="PolX-like_BBD"/>
</dbReference>
<proteinExistence type="predicted"/>
<name>A0A418EMB9_APHAT</name>
<dbReference type="AlphaFoldDB" id="A0A418EMB9"/>
<dbReference type="Proteomes" id="UP000285430">
    <property type="component" value="Unassembled WGS sequence"/>
</dbReference>
<comment type="caution">
    <text evidence="2">The sequence shown here is derived from an EMBL/GenBank/DDBJ whole genome shotgun (WGS) entry which is preliminary data.</text>
</comment>
<reference evidence="2 3" key="1">
    <citation type="submission" date="2018-08" db="EMBL/GenBank/DDBJ databases">
        <title>Aphanomyces genome sequencing and annotation.</title>
        <authorList>
            <person name="Minardi D."/>
            <person name="Oidtmann B."/>
            <person name="Van Der Giezen M."/>
            <person name="Studholme D.J."/>
        </authorList>
    </citation>
    <scope>NUCLEOTIDE SEQUENCE [LARGE SCALE GENOMIC DNA]</scope>
    <source>
        <strain evidence="2 3">Da</strain>
    </source>
</reference>
<sequence length="359" mass="40392">MIAWTCRPVNSTPDSSNYREWCVKTRAKINQQKLGKYLKKVRSADGTYPNGSNEEDDLVALSYIQLGIHAGHLKFVNLVTLQLQMSKLEWSERTGLEAFADEFLEFMRKLSAASDTAADKAHLNHFLCLLPPRFANTVMYITRERRITTAYDSMPPILAELKLDDERQKLHNPNLAKRTNTMDDAHNVSPDDYHCLILILRCKVTTTKTQEISITQAGGNVKTYRHETDEDKSGGPKELEDEIDEVTADLANYATTLSDDEDERPLTQNRCDCGQRRNVPGDETIRHDAIACKRGVRLADGHPISVTTVGDVRMKSKDTGRTVVFCNVLLVPNLTKTLISISRITDSADAASILFKQDY</sequence>
<dbReference type="EMBL" id="QUTH01004080">
    <property type="protein sequence ID" value="RHZ15656.1"/>
    <property type="molecule type" value="Genomic_DNA"/>
</dbReference>
<gene>
    <name evidence="2" type="ORF">DYB37_012003</name>
</gene>
<feature type="domain" description="Retrovirus-related Pol polyprotein from transposon TNT 1-94-like beta-barrel" evidence="1">
    <location>
        <begin position="294"/>
        <end position="346"/>
    </location>
</feature>
<accession>A0A418EMB9</accession>
<evidence type="ECO:0000313" key="3">
    <source>
        <dbReference type="Proteomes" id="UP000285430"/>
    </source>
</evidence>
<evidence type="ECO:0000259" key="1">
    <source>
        <dbReference type="Pfam" id="PF22936"/>
    </source>
</evidence>